<evidence type="ECO:0000256" key="5">
    <source>
        <dbReference type="SAM" id="MobiDB-lite"/>
    </source>
</evidence>
<feature type="repeat" description="ANK" evidence="3">
    <location>
        <begin position="2340"/>
        <end position="2372"/>
    </location>
</feature>
<dbReference type="EMBL" id="LGRX02012125">
    <property type="protein sequence ID" value="KAK3267910.1"/>
    <property type="molecule type" value="Genomic_DNA"/>
</dbReference>
<evidence type="ECO:0000259" key="6">
    <source>
        <dbReference type="SMART" id="SM00382"/>
    </source>
</evidence>
<dbReference type="PROSITE" id="PS50088">
    <property type="entry name" value="ANK_REPEAT"/>
    <property type="match status" value="12"/>
</dbReference>
<evidence type="ECO:0000313" key="8">
    <source>
        <dbReference type="Proteomes" id="UP001190700"/>
    </source>
</evidence>
<feature type="domain" description="AAA+ ATPase" evidence="6">
    <location>
        <begin position="1458"/>
        <end position="1616"/>
    </location>
</feature>
<dbReference type="InterPro" id="IPR050889">
    <property type="entry name" value="Dendritic_Spine_Reg/Scaffold"/>
</dbReference>
<dbReference type="InterPro" id="IPR003593">
    <property type="entry name" value="AAA+_ATPase"/>
</dbReference>
<evidence type="ECO:0000256" key="4">
    <source>
        <dbReference type="SAM" id="Coils"/>
    </source>
</evidence>
<protein>
    <recommendedName>
        <fullName evidence="6">AAA+ ATPase domain-containing protein</fullName>
    </recommendedName>
</protein>
<feature type="repeat" description="ANK" evidence="3">
    <location>
        <begin position="2633"/>
        <end position="2665"/>
    </location>
</feature>
<dbReference type="SMART" id="SM00382">
    <property type="entry name" value="AAA"/>
    <property type="match status" value="2"/>
</dbReference>
<feature type="coiled-coil region" evidence="4">
    <location>
        <begin position="3443"/>
        <end position="3475"/>
    </location>
</feature>
<keyword evidence="8" id="KW-1185">Reference proteome</keyword>
<dbReference type="PANTHER" id="PTHR24166">
    <property type="entry name" value="ROLLING PEBBLES, ISOFORM B"/>
    <property type="match status" value="1"/>
</dbReference>
<dbReference type="Pfam" id="PF05729">
    <property type="entry name" value="NACHT"/>
    <property type="match status" value="1"/>
</dbReference>
<feature type="repeat" description="ANK" evidence="3">
    <location>
        <begin position="2441"/>
        <end position="2473"/>
    </location>
</feature>
<feature type="coiled-coil region" evidence="4">
    <location>
        <begin position="1243"/>
        <end position="1289"/>
    </location>
</feature>
<dbReference type="SMART" id="SM00248">
    <property type="entry name" value="ANK"/>
    <property type="match status" value="16"/>
</dbReference>
<feature type="repeat" description="ANK" evidence="3">
    <location>
        <begin position="2538"/>
        <end position="2570"/>
    </location>
</feature>
<dbReference type="Pfam" id="PF12796">
    <property type="entry name" value="Ank_2"/>
    <property type="match status" value="5"/>
</dbReference>
<feature type="repeat" description="ANK" evidence="3">
    <location>
        <begin position="2602"/>
        <end position="2634"/>
    </location>
</feature>
<dbReference type="PANTHER" id="PTHR24166:SF48">
    <property type="entry name" value="PROTEIN VAPYRIN"/>
    <property type="match status" value="1"/>
</dbReference>
<name>A0AAE0FXY3_9CHLO</name>
<dbReference type="InterPro" id="IPR027417">
    <property type="entry name" value="P-loop_NTPase"/>
</dbReference>
<proteinExistence type="predicted"/>
<feature type="repeat" description="ANK" evidence="3">
    <location>
        <begin position="2304"/>
        <end position="2336"/>
    </location>
</feature>
<keyword evidence="4" id="KW-0175">Coiled coil</keyword>
<feature type="repeat" description="ANK" evidence="3">
    <location>
        <begin position="2666"/>
        <end position="2698"/>
    </location>
</feature>
<dbReference type="Proteomes" id="UP001190700">
    <property type="component" value="Unassembled WGS sequence"/>
</dbReference>
<organism evidence="7 8">
    <name type="scientific">Cymbomonas tetramitiformis</name>
    <dbReference type="NCBI Taxonomy" id="36881"/>
    <lineage>
        <taxon>Eukaryota</taxon>
        <taxon>Viridiplantae</taxon>
        <taxon>Chlorophyta</taxon>
        <taxon>Pyramimonadophyceae</taxon>
        <taxon>Pyramimonadales</taxon>
        <taxon>Pyramimonadaceae</taxon>
        <taxon>Cymbomonas</taxon>
    </lineage>
</organism>
<dbReference type="Gene3D" id="3.40.50.300">
    <property type="entry name" value="P-loop containing nucleotide triphosphate hydrolases"/>
    <property type="match status" value="2"/>
</dbReference>
<dbReference type="InterPro" id="IPR007111">
    <property type="entry name" value="NACHT_NTPase"/>
</dbReference>
<accession>A0AAE0FXY3</accession>
<feature type="repeat" description="ANK" evidence="3">
    <location>
        <begin position="2569"/>
        <end position="2601"/>
    </location>
</feature>
<feature type="region of interest" description="Disordered" evidence="5">
    <location>
        <begin position="157"/>
        <end position="186"/>
    </location>
</feature>
<feature type="repeat" description="ANK" evidence="3">
    <location>
        <begin position="2505"/>
        <end position="2537"/>
    </location>
</feature>
<feature type="region of interest" description="Disordered" evidence="5">
    <location>
        <begin position="2138"/>
        <end position="2170"/>
    </location>
</feature>
<reference evidence="7 8" key="1">
    <citation type="journal article" date="2015" name="Genome Biol. Evol.">
        <title>Comparative Genomics of a Bacterivorous Green Alga Reveals Evolutionary Causalities and Consequences of Phago-Mixotrophic Mode of Nutrition.</title>
        <authorList>
            <person name="Burns J.A."/>
            <person name="Paasch A."/>
            <person name="Narechania A."/>
            <person name="Kim E."/>
        </authorList>
    </citation>
    <scope>NUCLEOTIDE SEQUENCE [LARGE SCALE GENOMIC DNA]</scope>
    <source>
        <strain evidence="7 8">PLY_AMNH</strain>
    </source>
</reference>
<evidence type="ECO:0000256" key="1">
    <source>
        <dbReference type="ARBA" id="ARBA00022737"/>
    </source>
</evidence>
<dbReference type="SUPFAM" id="SSF52540">
    <property type="entry name" value="P-loop containing nucleoside triphosphate hydrolases"/>
    <property type="match status" value="1"/>
</dbReference>
<feature type="region of interest" description="Disordered" evidence="5">
    <location>
        <begin position="518"/>
        <end position="539"/>
    </location>
</feature>
<keyword evidence="1" id="KW-0677">Repeat</keyword>
<feature type="compositionally biased region" description="Low complexity" evidence="5">
    <location>
        <begin position="523"/>
        <end position="539"/>
    </location>
</feature>
<feature type="domain" description="AAA+ ATPase" evidence="6">
    <location>
        <begin position="3645"/>
        <end position="3822"/>
    </location>
</feature>
<gene>
    <name evidence="7" type="ORF">CYMTET_23558</name>
</gene>
<feature type="repeat" description="ANK" evidence="3">
    <location>
        <begin position="47"/>
        <end position="79"/>
    </location>
</feature>
<feature type="compositionally biased region" description="Polar residues" evidence="5">
    <location>
        <begin position="3119"/>
        <end position="3130"/>
    </location>
</feature>
<dbReference type="PROSITE" id="PS50297">
    <property type="entry name" value="ANK_REP_REGION"/>
    <property type="match status" value="11"/>
</dbReference>
<feature type="compositionally biased region" description="Basic and acidic residues" evidence="5">
    <location>
        <begin position="3140"/>
        <end position="3149"/>
    </location>
</feature>
<feature type="region of interest" description="Disordered" evidence="5">
    <location>
        <begin position="3119"/>
        <end position="3149"/>
    </location>
</feature>
<dbReference type="Gene3D" id="1.25.40.20">
    <property type="entry name" value="Ankyrin repeat-containing domain"/>
    <property type="match status" value="3"/>
</dbReference>
<comment type="caution">
    <text evidence="7">The sequence shown here is derived from an EMBL/GenBank/DDBJ whole genome shotgun (WGS) entry which is preliminary data.</text>
</comment>
<evidence type="ECO:0000256" key="2">
    <source>
        <dbReference type="ARBA" id="ARBA00023043"/>
    </source>
</evidence>
<evidence type="ECO:0000313" key="7">
    <source>
        <dbReference type="EMBL" id="KAK3267910.1"/>
    </source>
</evidence>
<feature type="repeat" description="ANK" evidence="3">
    <location>
        <begin position="2410"/>
        <end position="2442"/>
    </location>
</feature>
<dbReference type="SUPFAM" id="SSF48403">
    <property type="entry name" value="Ankyrin repeat"/>
    <property type="match status" value="3"/>
</dbReference>
<dbReference type="InterPro" id="IPR002110">
    <property type="entry name" value="Ankyrin_rpt"/>
</dbReference>
<dbReference type="Pfam" id="PF13637">
    <property type="entry name" value="Ank_4"/>
    <property type="match status" value="2"/>
</dbReference>
<evidence type="ECO:0000256" key="3">
    <source>
        <dbReference type="PROSITE-ProRule" id="PRU00023"/>
    </source>
</evidence>
<sequence length="4228" mass="454083">MLWKEAGATVDAEDGEGRTSLTLALAGVHESVVVALLEAGTGVNAGTGQRPVHAAAERGFVEILRELVDKGAEVDAEDGAAARALTVALAFGQEAAARALLEAGAGVNAGTGRRPPTRRRRGTVEMVRVLVGEGAEVRDRSMGCAPSTLQRHTGVLGDAPLAPPQAPADAQSNANEQRGVKKADSQLEQVELARKSLRTLLDKDTALPQTLSLGQPEEVAQLLAMLHVALDHDEILAEGPVTQLLGTLFSAAKACTGDAALLARLVCLQRCVHRLLLVTKKLEDGSDLSEEKAQWKQAANKLRRLCVSRFRSPTRSHGGTALLELHLSQVQLTLVHLPAHKLSEQMASAAVNVAVGAVAAAVVGSYGTLVKGVGQAVGAGLDAISQRLSRECFVQLKDLSQRPRQDADLECWLRKVHDEHFELGKDGRWEPKGRGRWEPKAAFAAMLADVATAEPSRLSSELLQMVCLGEEDFIGLANLMALGSDSAAGVDGAQAGLVNLTVWAQEVLLHSLEEGTTHQNAVPPEQEAPAEAAPATKPQESLPHLSAAAPGEQLTSSNESRGDEHGLQVVADELERFTIEGMAKLTGAAELMTAAVAKGLSKHVEDALLGGERGSVKRAKPQAVAALAACDEVIDIVEETLHGVQAAADASLPVGQLASKLLRSFLTRSDAASLVAGAMQRALCELDAWPRHLEARLTAVLSEEGFAQRLQNVVAVLLGQSSASESTSSRQAARPGTSDRAVPMEETVKDLVVGLLCDAVLPELDPLREDLSTLQALLGLRKIADEVQGVRHELTALLMELQGTVACTTRSEVERCMEESAAMLEQEKVGMLVEHLQKSIPAEVSSRVSDRIAQMPGFKKLTGVDGPSMTAWVGERQEAPAPSGEMASRLHDVIVRVDAGVATLKQVSTCTDTCARVLKERVRPPLSEAHACLSGKQPDRAGNWFSSLIPGRQKGKNARDDGAAAAAAAQGADLAQDPTRVWQRLSQALGGLDWILCHITRTEIASGWSPEEGEDMSEDTASLALQAGPPHELPAVAPGSKQLSRRATQRWAHWGTAQRFVARAQAKPGVQASAEVTDAFSELSLLLTQTQALVGSLPRTSRGLPLRALVHARALDTAKEGLTTTVHNVIKEMTVVAREQLESLTEGCTESLGGVATSALGDTCSALVAPALGLLGEAARGRKSCRASQFWQAVRRLQAAVVVRLSLERRPSVQALQRNGEALAAELNAPLRVASNVLGGNGREQLPSKMEGVENKLDELRKTIEGERESRAKQEREEERERLAAIERHEAWAQAQHVVRQTIDAQLLELEEAQKAVAREPDLLRKQLLLVRCRDVHAALAQSSRNVRDIGTGIGVVVGFLTTVNAKLDAVNESLNALQSSVRELGADLRRMVGRPALEELAEQRGKRLAQCQELRREVYIATDGVGPGDDGKFLATDNNKPKDLLEDVKKELLESEKVSLLLLSGPAGSGKSTFVRHLEVYLEMEYTEQTQGEHGEVVLVRVSLPTLKNPMADLFHEALAHGYGLREAQIHELRDLARAGQVRLIFLLDAYDELPSQCLFKNLYMSNNLEQYRDQSGVAAPPAYPKVIITTRTELLSRDPDYARAFVPMEMDKPARATVEHARVAFLELRIAPFDSKVDRYIHAKVALEVRGELERHVGALAALSKEAASELMKKAAGVLPSPDSAEASSNTEDMLEAACAAVTAPGVGKEEALERVRRYMAQVPVVPPVQLLFHVVWVLAGALAEAPSGLKQMLEDFCDGLGRAATGKIWLHRDYRDAFDAIPELKELTTTPFMVEIVTEILPKLQELQSTDASMKAKLLLLLNEDAAQMVWGCISRWRGADDSILEQAQAALEDKPSQALATGAVSVTELAKEVVKVLKGQDLLLKQDKLAEIGWEQLQAMGRVSAQGTTKGQAGGAHTRMADGASTDSLIILGDNAELDRLLHEMVQEVVSEEENKLLEGAISQTGILYLLKSTLRRPRVRRSHIYTMFVMMYVRREASKSLTRGTYEAGTVEREGAQYAQRLALTMVAENMTKVSLGSGSELFHEESVWDPFLRDGGELRAAAQKAAPVRCEGGVLTFIHKTVQEYLCAVSLRANLHQILRNLAAPLEDLEGVLQPEGELNDVEDSAWRQAGAVTGTDGSKDGGAPELHGEGSPQAEGEQTEQVQRRHARAARALGRAEVRLMQSEWGQVDLRDEDVVRDFLVDLFLDDLEFLAEVCFVVAWAERRCAGGYKAGGGGLACDLLLGNVRALLGGALPKRSGGTLLHAAAADGSHFAVSKLLEMQRRGIMDSELLEGRDEQGCTPLFCAAQRGHVQVVAALLAVGGQSDARSKLRPEDRPPAWYAAQRGHPEVMRVLIEANADLSVVDESGMSLAHQAAAGGFVEVLRELEMQDAGVDLSRPEVDTEGRTALTVALAFGQEAAARALLEAGAGVNAGTGQRPLHGAAEGGMVEMLRELVDKGADVDAEDGEGHTALTVALAGGQEAAARALLEAGAGVNAGTGRRPLHAAAERGTVELVRELLEKSAEVDAEDREGRTALTVALAFGQEAAARALLEAGAGVNAGTGRRPLHAAAERGTVELVRELLEKSAEVDAEDREGRTALTVALAFGQEAAARALLEAGAGVNAGTGRRPLHAAAERGTVEMVRELAGKGAEVDAEDGEGRTALTVALAFGQEAAAWALLEVGAGVNAGTGRRPVHAAAEKGMEEMNGVRQARQRAGDEVFGMRRTEICGLFRSEVQIVPVQLSQVHLPAHALSSQWASAAVNVTVGAAKAALIGSYGTLVKGLGQVVSAGIDTASQQLSHTCFAQLKDLGEPPADDVELEKWLREMHDEHFECGEEGQWEPKGEGRWEPKAAFSVVLADLVAARPPRLTPQLLETVCLGGEDFIGLTNLMALGSHSAADVDARHTGLVNLTMWAQEVVLQTLEESETSPDAPGPSDDDSWADGYGLQVLAEELEHVIREGTAMLASSAERLTAAVADGVLEQVRVVLVCGARDAAVSGARDAAARGKPKAVAALAACNSVLDGVEESLRGVDAAAAACLPLLQLTSKLLRALSMPFPDAIVESVMGRALQELDQAECSVEARLQECLADALRAESFVNELSVVLTATQSSGPASTSAVESQQAARPAAPAEKVAEPSPRDAVKDSLTRLLSEVAVAELRPTLGALQAFLGLIKRPASEDAHEDARRELMQLAIKLDAEVARVAQSEVERCMENEERCADEDMATASKGLNLRALAQAQVAVVAKDSLVAGGKGLMETVKDRVREMTVKTQEQLAEWADRCTGDLGDVATSALSDTCGALLAPALGLLGEVVKGRTNKLTTHTWQVREVAMLGALRALDALRHDAAALHDDAAAAGGSARSDVQANVRTVRKELQAAVLVRLSLERTPSVQALQRHGEALAAELNVPLRAVGDFGAQGGDGDALLANQLKDVGSALEELRKAMEGEHESRAKREREEERERLAAIERHEAWAQAQHVVRKTIDAQLLELEEAQKAVAREPDLLQKQLLLVRCREIHTALAQSSRNVNDISTGIGVVVGFLTTVNDKLDVVNGSLNELQAGVREFGADLKRLVGRPVLEELAEQTELCVSRQRRLRKIVHIPINAMCEDKNGDFVEAQDGEPPQGMLAAVREQFLDRKDKSVLLLAGPAGSGKSTFVQELELLIETSFAEERLTKHGEVVVLVKVSLPTLQSPMTDLFNEALAGRYGLREAQIHELRDLVRDGKVRLIFLLDAYDELKPQFQFKNLYVSNSLEQYQARAGVQDNTRKARCDPKVIITVRTEMLANRKRAEYAEAFMPMEMESNNRAEAETVARARFLELRIAPFTNQVAAYIHAKVALEVRCEVERRLGPLGPLSENAARELCAQASKAWDVPGSVGSGSLELNTKELLTAASQAVAVPGGRDLPVPLELCTGTGSQGFMVAAVQAVALEDRPQDLGTALQELCAQIEKGDGKRRIWMYEEYQKALDAIPELQELTTTPFMVEIVTKILPELQGVPAAADSSMRAKLLLLLNEEAAQIAWGCISRWRLQGDEGEAVQVLEQVQKALSGGDSAGLAPLTVLANEVSEMLGSREILMKQSKLVEMAEEWLQTRMEADVEAALQDLLRDVAGGEMLQDLLRDVAGGEMVDASRAAGAAPEGRVGQLREATTLEEAIRAQAVPHALRSALRRPPVRRFRIYAMFLEHYVEREAAKARVTVKGYDSEVMRREGPVYAQRLALQMVAE</sequence>
<dbReference type="InterPro" id="IPR036770">
    <property type="entry name" value="Ankyrin_rpt-contain_sf"/>
</dbReference>
<keyword evidence="2 3" id="KW-0040">ANK repeat</keyword>
<feature type="repeat" description="ANK" evidence="3">
    <location>
        <begin position="2474"/>
        <end position="2506"/>
    </location>
</feature>
<feature type="non-terminal residue" evidence="7">
    <location>
        <position position="4228"/>
    </location>
</feature>